<keyword evidence="3" id="KW-0540">Nuclease</keyword>
<comment type="catalytic activity">
    <reaction evidence="1 10">
        <text>Endonucleolytic cleavage of DNA to give random double-stranded fragments with terminal 5'-phosphates, ATP is simultaneously hydrolyzed.</text>
        <dbReference type="EC" id="3.1.21.3"/>
    </reaction>
</comment>
<evidence type="ECO:0000256" key="10">
    <source>
        <dbReference type="RuleBase" id="RU364115"/>
    </source>
</evidence>
<gene>
    <name evidence="12" type="ORF">A2W45_01690</name>
</gene>
<proteinExistence type="inferred from homology"/>
<dbReference type="GO" id="GO:0009307">
    <property type="term" value="P:DNA restriction-modification system"/>
    <property type="evidence" value="ECO:0007669"/>
    <property type="project" value="UniProtKB-KW"/>
</dbReference>
<comment type="function">
    <text evidence="10">Subunit R is required for both nuclease and ATPase activities, but not for modification.</text>
</comment>
<dbReference type="InterPro" id="IPR007409">
    <property type="entry name" value="Restrct_endonuc_type1_HsdR_N"/>
</dbReference>
<evidence type="ECO:0000256" key="8">
    <source>
        <dbReference type="ARBA" id="ARBA00022840"/>
    </source>
</evidence>
<comment type="similarity">
    <text evidence="2 10">Belongs to the HsdR family.</text>
</comment>
<reference evidence="12 13" key="1">
    <citation type="journal article" date="2016" name="Nat. Commun.">
        <title>Thousands of microbial genomes shed light on interconnected biogeochemical processes in an aquifer system.</title>
        <authorList>
            <person name="Anantharaman K."/>
            <person name="Brown C.T."/>
            <person name="Hug L.A."/>
            <person name="Sharon I."/>
            <person name="Castelle C.J."/>
            <person name="Probst A.J."/>
            <person name="Thomas B.C."/>
            <person name="Singh A."/>
            <person name="Wilkins M.J."/>
            <person name="Karaoz U."/>
            <person name="Brodie E.L."/>
            <person name="Williams K.H."/>
            <person name="Hubbard S.S."/>
            <person name="Banfield J.F."/>
        </authorList>
    </citation>
    <scope>NUCLEOTIDE SEQUENCE [LARGE SCALE GENOMIC DNA]</scope>
</reference>
<organism evidence="12 13">
    <name type="scientific">Candidatus Curtissbacteria bacterium RIFCSPHIGHO2_12_41_11</name>
    <dbReference type="NCBI Taxonomy" id="1797718"/>
    <lineage>
        <taxon>Bacteria</taxon>
        <taxon>Candidatus Curtissiibacteriota</taxon>
    </lineage>
</organism>
<keyword evidence="4 10" id="KW-0547">Nucleotide-binding</keyword>
<comment type="subunit">
    <text evidence="10">The type I restriction/modification system is composed of three polypeptides R, M and S.</text>
</comment>
<dbReference type="Pfam" id="PF22679">
    <property type="entry name" value="T1R_D3-like"/>
    <property type="match status" value="1"/>
</dbReference>
<accession>A0A1F5H1X3</accession>
<name>A0A1F5H1X3_9BACT</name>
<dbReference type="CDD" id="cd18800">
    <property type="entry name" value="SF2_C_EcoR124I-like"/>
    <property type="match status" value="1"/>
</dbReference>
<dbReference type="GO" id="GO:0003677">
    <property type="term" value="F:DNA binding"/>
    <property type="evidence" value="ECO:0007669"/>
    <property type="project" value="UniProtKB-KW"/>
</dbReference>
<dbReference type="CDD" id="cd22332">
    <property type="entry name" value="HsdR_N"/>
    <property type="match status" value="1"/>
</dbReference>
<feature type="domain" description="Helicase ATP-binding" evidence="11">
    <location>
        <begin position="290"/>
        <end position="472"/>
    </location>
</feature>
<dbReference type="Gene3D" id="3.90.1570.50">
    <property type="match status" value="1"/>
</dbReference>
<sequence length="1045" mass="117695">MSQIFESDVEELVVELLELQGFTYLAPDKQELERSDLGQVVLLERLKKAVDKLNPKILEQAREQAVKQVLNLPSQNLLDNNETFHRMLTEGVDVEYMKDGNVRGEKVWLVDFEKIEENDFVVCNQFTVIEKNTNKRPDVVLFVNGLPLVVIELKNPTDENATVKKAFIQLQNYKNAISSLFYYNSTLVASDGLDAKAGTISTDYSRFLAWKTQDGEVEDKTTIPQAETLVKGMLSKETLLDLIKQFTVFEKSKTQDPETGLTIVKTDKKIAAYHQYYAVNKAVESTLIATGDKGDRKVGVVWHTQGSGKSLSMVFYAGKIVLALNNPTIVVITDRNDLDGQLFDTYAGCKQLLRQDPQQALNRSHLKSLLKTAGGGIVFTTIQKFFAEGDKNAFDLLSERKNIVVIADEAHRSQYGFAAKTKETKKGAKTSYGFAKYLRDALPNASFIGFTGTPIEKEDKSTPAVFGNYIDVYDISRAVEDGSTVRIYYESRLAKVHLKPDEKEKMDEEVEAIIEGQEDIATERTKAKWTQLEAVVGHQDRIKTVAADLVSHFENRCETFEGKGMIVAMSRRIAVILYEEIIKLRPDWHDTNKRKGEIKVIMTSTPSDPENWQTHSSTKEEKKMIGERFKDPTDPLKLVIVRDMWLTGFDVPCLHTMYIDKLMRGHNLMQAIARVNRVFKDKPGGLVVDYIGIASELKTALAIYAASGGQGSPTLDIAEAVALMVEKHEIVMQILEGFDYKRFFSANTSQKLSIILEAQEYILGLEDGKDRFIKYVTELSKAFALSVPHPKAMDIKDEVGFFQAVKARLSKFESTGRTSTGVDLETAIRQIVDRAVVSEGVVDIYDAAGIKKPDISILSDEFLEEIRGMDRRNLGMELLKKLLNDELKVRTKQNLVQSRKFSEMLEGTIKKYQNNLLTAAEVIEELIKLAKDIRQSDQRGENLGLSEEELAFYDALSNNESARDVLGKDTLRDLARVLVEKVKANTSIDWTVKENVQAKLRVIVRRTLRQFGYPPDLQVLATENVLKQAIMLADDWDLQGLQSGT</sequence>
<dbReference type="GO" id="GO:0009035">
    <property type="term" value="F:type I site-specific deoxyribonuclease activity"/>
    <property type="evidence" value="ECO:0007669"/>
    <property type="project" value="UniProtKB-EC"/>
</dbReference>
<keyword evidence="5 10" id="KW-0680">Restriction system</keyword>
<dbReference type="Pfam" id="PF04313">
    <property type="entry name" value="HSDR_N"/>
    <property type="match status" value="1"/>
</dbReference>
<dbReference type="InterPro" id="IPR027417">
    <property type="entry name" value="P-loop_NTPase"/>
</dbReference>
<keyword evidence="7 10" id="KW-0378">Hydrolase</keyword>
<dbReference type="SMART" id="SM00487">
    <property type="entry name" value="DEXDc"/>
    <property type="match status" value="1"/>
</dbReference>
<dbReference type="Pfam" id="PF18766">
    <property type="entry name" value="SWI2_SNF2"/>
    <property type="match status" value="1"/>
</dbReference>
<evidence type="ECO:0000256" key="1">
    <source>
        <dbReference type="ARBA" id="ARBA00000851"/>
    </source>
</evidence>
<keyword evidence="12" id="KW-0347">Helicase</keyword>
<dbReference type="EMBL" id="MFBH01000055">
    <property type="protein sequence ID" value="OGD98079.1"/>
    <property type="molecule type" value="Genomic_DNA"/>
</dbReference>
<dbReference type="InterPro" id="IPR014001">
    <property type="entry name" value="Helicase_ATP-bd"/>
</dbReference>
<dbReference type="AlphaFoldDB" id="A0A1F5H1X3"/>
<keyword evidence="6" id="KW-0255">Endonuclease</keyword>
<evidence type="ECO:0000256" key="7">
    <source>
        <dbReference type="ARBA" id="ARBA00022801"/>
    </source>
</evidence>
<dbReference type="Gene3D" id="3.40.50.300">
    <property type="entry name" value="P-loop containing nucleotide triphosphate hydrolases"/>
    <property type="match status" value="2"/>
</dbReference>
<evidence type="ECO:0000259" key="11">
    <source>
        <dbReference type="PROSITE" id="PS51192"/>
    </source>
</evidence>
<keyword evidence="8 10" id="KW-0067">ATP-binding</keyword>
<dbReference type="SUPFAM" id="SSF52540">
    <property type="entry name" value="P-loop containing nucleoside triphosphate hydrolases"/>
    <property type="match status" value="2"/>
</dbReference>
<keyword evidence="9 10" id="KW-0238">DNA-binding</keyword>
<evidence type="ECO:0000256" key="5">
    <source>
        <dbReference type="ARBA" id="ARBA00022747"/>
    </source>
</evidence>
<dbReference type="GO" id="GO:0005524">
    <property type="term" value="F:ATP binding"/>
    <property type="evidence" value="ECO:0007669"/>
    <property type="project" value="UniProtKB-KW"/>
</dbReference>
<dbReference type="Pfam" id="PF11867">
    <property type="entry name" value="T1RH-like_C"/>
    <property type="match status" value="1"/>
</dbReference>
<dbReference type="PANTHER" id="PTHR30195:SF15">
    <property type="entry name" value="TYPE I RESTRICTION ENZYME HINDI ENDONUCLEASE SUBUNIT"/>
    <property type="match status" value="1"/>
</dbReference>
<evidence type="ECO:0000313" key="13">
    <source>
        <dbReference type="Proteomes" id="UP000178393"/>
    </source>
</evidence>
<dbReference type="PROSITE" id="PS51192">
    <property type="entry name" value="HELICASE_ATP_BIND_1"/>
    <property type="match status" value="1"/>
</dbReference>
<dbReference type="CDD" id="cd18030">
    <property type="entry name" value="DEXHc_RE_I_HsdR"/>
    <property type="match status" value="1"/>
</dbReference>
<dbReference type="InterPro" id="IPR004473">
    <property type="entry name" value="Restrct_endonuc_typeI_HsdR"/>
</dbReference>
<dbReference type="GO" id="GO:0004386">
    <property type="term" value="F:helicase activity"/>
    <property type="evidence" value="ECO:0007669"/>
    <property type="project" value="UniProtKB-KW"/>
</dbReference>
<dbReference type="InterPro" id="IPR040980">
    <property type="entry name" value="SWI2_SNF2"/>
</dbReference>
<evidence type="ECO:0000256" key="6">
    <source>
        <dbReference type="ARBA" id="ARBA00022759"/>
    </source>
</evidence>
<evidence type="ECO:0000256" key="3">
    <source>
        <dbReference type="ARBA" id="ARBA00022722"/>
    </source>
</evidence>
<dbReference type="InterPro" id="IPR021810">
    <property type="entry name" value="T1RH-like_C"/>
</dbReference>
<dbReference type="InterPro" id="IPR051268">
    <property type="entry name" value="Type-I_R_enzyme_R_subunit"/>
</dbReference>
<evidence type="ECO:0000256" key="9">
    <source>
        <dbReference type="ARBA" id="ARBA00023125"/>
    </source>
</evidence>
<comment type="caution">
    <text evidence="12">The sequence shown here is derived from an EMBL/GenBank/DDBJ whole genome shotgun (WGS) entry which is preliminary data.</text>
</comment>
<evidence type="ECO:0000256" key="2">
    <source>
        <dbReference type="ARBA" id="ARBA00008598"/>
    </source>
</evidence>
<dbReference type="NCBIfam" id="TIGR00348">
    <property type="entry name" value="hsdR"/>
    <property type="match status" value="1"/>
</dbReference>
<protein>
    <recommendedName>
        <fullName evidence="10">Type I restriction enzyme endonuclease subunit</fullName>
        <shortName evidence="10">R protein</shortName>
        <ecNumber evidence="10">3.1.21.3</ecNumber>
    </recommendedName>
</protein>
<dbReference type="InterPro" id="IPR055180">
    <property type="entry name" value="HsdR_RecA-like_helicase_dom_2"/>
</dbReference>
<dbReference type="EC" id="3.1.21.3" evidence="10"/>
<dbReference type="PANTHER" id="PTHR30195">
    <property type="entry name" value="TYPE I SITE-SPECIFIC DEOXYRIBONUCLEASE PROTEIN SUBUNIT M AND R"/>
    <property type="match status" value="1"/>
</dbReference>
<evidence type="ECO:0000256" key="4">
    <source>
        <dbReference type="ARBA" id="ARBA00022741"/>
    </source>
</evidence>
<evidence type="ECO:0000313" key="12">
    <source>
        <dbReference type="EMBL" id="OGD98079.1"/>
    </source>
</evidence>
<dbReference type="Proteomes" id="UP000178393">
    <property type="component" value="Unassembled WGS sequence"/>
</dbReference>